<organism evidence="1">
    <name type="scientific">Arundo donax</name>
    <name type="common">Giant reed</name>
    <name type="synonym">Donax arundinaceus</name>
    <dbReference type="NCBI Taxonomy" id="35708"/>
    <lineage>
        <taxon>Eukaryota</taxon>
        <taxon>Viridiplantae</taxon>
        <taxon>Streptophyta</taxon>
        <taxon>Embryophyta</taxon>
        <taxon>Tracheophyta</taxon>
        <taxon>Spermatophyta</taxon>
        <taxon>Magnoliopsida</taxon>
        <taxon>Liliopsida</taxon>
        <taxon>Poales</taxon>
        <taxon>Poaceae</taxon>
        <taxon>PACMAD clade</taxon>
        <taxon>Arundinoideae</taxon>
        <taxon>Arundineae</taxon>
        <taxon>Arundo</taxon>
    </lineage>
</organism>
<reference evidence="1" key="2">
    <citation type="journal article" date="2015" name="Data Brief">
        <title>Shoot transcriptome of the giant reed, Arundo donax.</title>
        <authorList>
            <person name="Barrero R.A."/>
            <person name="Guerrero F.D."/>
            <person name="Moolhuijzen P."/>
            <person name="Goolsby J.A."/>
            <person name="Tidwell J."/>
            <person name="Bellgard S.E."/>
            <person name="Bellgard M.I."/>
        </authorList>
    </citation>
    <scope>NUCLEOTIDE SEQUENCE</scope>
    <source>
        <tissue evidence="1">Shoot tissue taken approximately 20 cm above the soil surface</tissue>
    </source>
</reference>
<protein>
    <submittedName>
        <fullName evidence="1">Uncharacterized protein</fullName>
    </submittedName>
</protein>
<sequence>MDGGAGVGMTKSKC</sequence>
<dbReference type="EMBL" id="GBRH01277078">
    <property type="protein sequence ID" value="JAD20817.1"/>
    <property type="molecule type" value="Transcribed_RNA"/>
</dbReference>
<proteinExistence type="predicted"/>
<reference evidence="1" key="1">
    <citation type="submission" date="2014-09" db="EMBL/GenBank/DDBJ databases">
        <authorList>
            <person name="Magalhaes I.L.F."/>
            <person name="Oliveira U."/>
            <person name="Santos F.R."/>
            <person name="Vidigal T.H.D.A."/>
            <person name="Brescovit A.D."/>
            <person name="Santos A.J."/>
        </authorList>
    </citation>
    <scope>NUCLEOTIDE SEQUENCE</scope>
    <source>
        <tissue evidence="1">Shoot tissue taken approximately 20 cm above the soil surface</tissue>
    </source>
</reference>
<accession>A0A0A8YBG6</accession>
<evidence type="ECO:0000313" key="1">
    <source>
        <dbReference type="EMBL" id="JAD20817.1"/>
    </source>
</evidence>
<name>A0A0A8YBG6_ARUDO</name>